<sequence length="121" mass="13742">MHRIKRQVLESIIMAAKNVYPLEFFSMLGGRNKVIEELVVVPATYGESFSSYRLDLVPFDSSIIGTVHSHPSEENYPSDADLESFSKFGEVHLIIGHPYNFNTVRAFDNKGRHVTLRVVDD</sequence>
<accession>A0A8T3YJU3</accession>
<dbReference type="GO" id="GO:0006508">
    <property type="term" value="P:proteolysis"/>
    <property type="evidence" value="ECO:0007669"/>
    <property type="project" value="UniProtKB-KW"/>
</dbReference>
<proteinExistence type="predicted"/>
<keyword evidence="4" id="KW-0862">Zinc</keyword>
<name>A0A8T3YJU3_9ARCH</name>
<keyword evidence="3" id="KW-0378">Hydrolase</keyword>
<evidence type="ECO:0000256" key="5">
    <source>
        <dbReference type="ARBA" id="ARBA00023049"/>
    </source>
</evidence>
<dbReference type="AlphaFoldDB" id="A0A8T3YJU3"/>
<dbReference type="Gene3D" id="3.40.140.10">
    <property type="entry name" value="Cytidine Deaminase, domain 2"/>
    <property type="match status" value="1"/>
</dbReference>
<evidence type="ECO:0000256" key="1">
    <source>
        <dbReference type="ARBA" id="ARBA00022670"/>
    </source>
</evidence>
<gene>
    <name evidence="7" type="ORF">HY544_03345</name>
</gene>
<organism evidence="7 8">
    <name type="scientific">Candidatus Iainarchaeum sp</name>
    <dbReference type="NCBI Taxonomy" id="3101447"/>
    <lineage>
        <taxon>Archaea</taxon>
        <taxon>Candidatus Iainarchaeota</taxon>
        <taxon>Candidatus Iainarchaeia</taxon>
        <taxon>Candidatus Iainarchaeales</taxon>
        <taxon>Candidatus Iainarchaeaceae</taxon>
        <taxon>Candidatus Iainarchaeum</taxon>
    </lineage>
</organism>
<evidence type="ECO:0000256" key="2">
    <source>
        <dbReference type="ARBA" id="ARBA00022723"/>
    </source>
</evidence>
<evidence type="ECO:0000313" key="7">
    <source>
        <dbReference type="EMBL" id="MBI4210513.1"/>
    </source>
</evidence>
<dbReference type="Proteomes" id="UP000732298">
    <property type="component" value="Unassembled WGS sequence"/>
</dbReference>
<keyword evidence="2" id="KW-0479">Metal-binding</keyword>
<evidence type="ECO:0000256" key="3">
    <source>
        <dbReference type="ARBA" id="ARBA00022801"/>
    </source>
</evidence>
<keyword evidence="5" id="KW-0482">Metalloprotease</keyword>
<dbReference type="GO" id="GO:0008237">
    <property type="term" value="F:metallopeptidase activity"/>
    <property type="evidence" value="ECO:0007669"/>
    <property type="project" value="UniProtKB-KW"/>
</dbReference>
<keyword evidence="1" id="KW-0645">Protease</keyword>
<evidence type="ECO:0000313" key="8">
    <source>
        <dbReference type="Proteomes" id="UP000732298"/>
    </source>
</evidence>
<reference evidence="7" key="1">
    <citation type="submission" date="2020-07" db="EMBL/GenBank/DDBJ databases">
        <title>Huge and variable diversity of episymbiotic CPR bacteria and DPANN archaea in groundwater ecosystems.</title>
        <authorList>
            <person name="He C.Y."/>
            <person name="Keren R."/>
            <person name="Whittaker M."/>
            <person name="Farag I.F."/>
            <person name="Doudna J."/>
            <person name="Cate J.H.D."/>
            <person name="Banfield J.F."/>
        </authorList>
    </citation>
    <scope>NUCLEOTIDE SEQUENCE</scope>
    <source>
        <strain evidence="7">NC_groundwater_1296_Ag_S-0.2um_52_80</strain>
    </source>
</reference>
<evidence type="ECO:0000259" key="6">
    <source>
        <dbReference type="Pfam" id="PF14464"/>
    </source>
</evidence>
<dbReference type="GO" id="GO:0046872">
    <property type="term" value="F:metal ion binding"/>
    <property type="evidence" value="ECO:0007669"/>
    <property type="project" value="UniProtKB-KW"/>
</dbReference>
<feature type="domain" description="JAB" evidence="6">
    <location>
        <begin position="6"/>
        <end position="107"/>
    </location>
</feature>
<dbReference type="Pfam" id="PF14464">
    <property type="entry name" value="Prok-JAB"/>
    <property type="match status" value="1"/>
</dbReference>
<comment type="caution">
    <text evidence="7">The sequence shown here is derived from an EMBL/GenBank/DDBJ whole genome shotgun (WGS) entry which is preliminary data.</text>
</comment>
<evidence type="ECO:0000256" key="4">
    <source>
        <dbReference type="ARBA" id="ARBA00022833"/>
    </source>
</evidence>
<dbReference type="InterPro" id="IPR028090">
    <property type="entry name" value="JAB_dom_prok"/>
</dbReference>
<protein>
    <submittedName>
        <fullName evidence="7">Mov34/MPN/PAD-1 family protein</fullName>
    </submittedName>
</protein>
<dbReference type="SUPFAM" id="SSF102712">
    <property type="entry name" value="JAB1/MPN domain"/>
    <property type="match status" value="1"/>
</dbReference>
<dbReference type="EMBL" id="JACQPB010000034">
    <property type="protein sequence ID" value="MBI4210513.1"/>
    <property type="molecule type" value="Genomic_DNA"/>
</dbReference>